<evidence type="ECO:0000256" key="2">
    <source>
        <dbReference type="ARBA" id="ARBA00022737"/>
    </source>
</evidence>
<feature type="domain" description="STI1" evidence="6">
    <location>
        <begin position="281"/>
        <end position="320"/>
    </location>
</feature>
<sequence>MDPRKVNELRAFVKMCKQDPSILHTEEMRFLREWVESMGGKVPPATQKAKSEENTTEEKPDNEPSSEESDLEIDKEGVIEPDPNSPQEMGDENAEITQEMMDQKAIDLFTDAIKLNPRLAILYAKTASVFVKLQKPNAINPDSAQPYKWRGKVHRLLDHWEEAAHDLALACKLDYAEDASAMLKEVQPRAQKIAEHRRKCEQEREEREIKERIERVKKVRDEHERAQREEEARRQSGAQYGSFPGDFPGGMPGNFPGGMPGMGETMPGMARMPGLNEILSDPEVLAAMQDPEVMVAFQDMAQNSANMSKYQSNPKVITLISKLSAKFGGQVMPF</sequence>
<evidence type="ECO:0000259" key="6">
    <source>
        <dbReference type="SMART" id="SM00727"/>
    </source>
</evidence>
<evidence type="ECO:0000256" key="4">
    <source>
        <dbReference type="ARBA" id="ARBA00037033"/>
    </source>
</evidence>
<evidence type="ECO:0000313" key="7">
    <source>
        <dbReference type="Ensembl" id="ENSMLEP00000039043.1"/>
    </source>
</evidence>
<feature type="compositionally biased region" description="Basic and acidic residues" evidence="5">
    <location>
        <begin position="220"/>
        <end position="234"/>
    </location>
</feature>
<dbReference type="InterPro" id="IPR034649">
    <property type="entry name" value="Hip_N"/>
</dbReference>
<keyword evidence="2" id="KW-0677">Repeat</keyword>
<dbReference type="Gene3D" id="1.10.260.100">
    <property type="match status" value="1"/>
</dbReference>
<evidence type="ECO:0000256" key="3">
    <source>
        <dbReference type="ARBA" id="ARBA00022803"/>
    </source>
</evidence>
<dbReference type="FunFam" id="1.10.260.100:FF:000007">
    <property type="entry name" value="hsc70-interacting protein-like isoform X1"/>
    <property type="match status" value="1"/>
</dbReference>
<dbReference type="Pfam" id="PF17830">
    <property type="entry name" value="STI1-HOP_DP"/>
    <property type="match status" value="1"/>
</dbReference>
<evidence type="ECO:0000256" key="5">
    <source>
        <dbReference type="SAM" id="MobiDB-lite"/>
    </source>
</evidence>
<dbReference type="SMART" id="SM00727">
    <property type="entry name" value="STI1"/>
    <property type="match status" value="1"/>
</dbReference>
<dbReference type="CDD" id="cd14438">
    <property type="entry name" value="Hip_N"/>
    <property type="match status" value="1"/>
</dbReference>
<dbReference type="InterPro" id="IPR041243">
    <property type="entry name" value="STI1/HOP_DP"/>
</dbReference>
<dbReference type="GeneTree" id="ENSGT00390000001347"/>
<dbReference type="Proteomes" id="UP000233140">
    <property type="component" value="Unassembled WGS sequence"/>
</dbReference>
<reference evidence="7" key="1">
    <citation type="submission" date="2025-08" db="UniProtKB">
        <authorList>
            <consortium name="Ensembl"/>
        </authorList>
    </citation>
    <scope>IDENTIFICATION</scope>
</reference>
<dbReference type="Gene3D" id="6.10.250.3420">
    <property type="match status" value="1"/>
</dbReference>
<feature type="region of interest" description="Disordered" evidence="5">
    <location>
        <begin position="220"/>
        <end position="254"/>
    </location>
</feature>
<protein>
    <recommendedName>
        <fullName evidence="6">STI1 domain-containing protein</fullName>
    </recommendedName>
</protein>
<dbReference type="PANTHER" id="PTHR45883">
    <property type="entry name" value="HSC70-INTERACTING PROTEIN"/>
    <property type="match status" value="1"/>
</dbReference>
<evidence type="ECO:0000313" key="8">
    <source>
        <dbReference type="Proteomes" id="UP000233140"/>
    </source>
</evidence>
<dbReference type="Gene3D" id="1.25.40.10">
    <property type="entry name" value="Tetratricopeptide repeat domain"/>
    <property type="match status" value="1"/>
</dbReference>
<accession>A0A2K6AG84</accession>
<evidence type="ECO:0000256" key="1">
    <source>
        <dbReference type="ARBA" id="ARBA00009015"/>
    </source>
</evidence>
<keyword evidence="3" id="KW-0802">TPR repeat</keyword>
<dbReference type="InterPro" id="IPR006636">
    <property type="entry name" value="STI1_HS-bd"/>
</dbReference>
<dbReference type="Pfam" id="PF18253">
    <property type="entry name" value="HipN"/>
    <property type="match status" value="1"/>
</dbReference>
<feature type="region of interest" description="Disordered" evidence="5">
    <location>
        <begin position="39"/>
        <end position="91"/>
    </location>
</feature>
<comment type="function">
    <text evidence="4">One HIP oligomer binds the ATPase domains of at least two HSC70 molecules dependent on activation of the HSC70 ATPase by HSP40. Stabilizes the ADP state of HSC70 that has a high affinity for substrate protein. Through its own chaperone activity, it may contribute to the interaction of HSC70 with various target proteins.</text>
</comment>
<dbReference type="Ensembl" id="ENSMLET00000062657.1">
    <property type="protein sequence ID" value="ENSMLEP00000039043.1"/>
    <property type="gene ID" value="ENSMLEG00000043551.1"/>
</dbReference>
<comment type="similarity">
    <text evidence="1">Belongs to the FAM10 family.</text>
</comment>
<keyword evidence="8" id="KW-1185">Reference proteome</keyword>
<dbReference type="PANTHER" id="PTHR45883:SF2">
    <property type="entry name" value="HSC70-INTERACTING PROTEIN"/>
    <property type="match status" value="1"/>
</dbReference>
<dbReference type="SUPFAM" id="SSF48452">
    <property type="entry name" value="TPR-like"/>
    <property type="match status" value="1"/>
</dbReference>
<reference evidence="7" key="2">
    <citation type="submission" date="2025-09" db="UniProtKB">
        <authorList>
            <consortium name="Ensembl"/>
        </authorList>
    </citation>
    <scope>IDENTIFICATION</scope>
</reference>
<dbReference type="InterPro" id="IPR011990">
    <property type="entry name" value="TPR-like_helical_dom_sf"/>
</dbReference>
<proteinExistence type="inferred from homology"/>
<name>A0A2K6AG84_MANLE</name>
<dbReference type="GO" id="GO:0046983">
    <property type="term" value="F:protein dimerization activity"/>
    <property type="evidence" value="ECO:0007669"/>
    <property type="project" value="InterPro"/>
</dbReference>
<dbReference type="AlphaFoldDB" id="A0A2K6AG84"/>
<dbReference type="GO" id="GO:0030544">
    <property type="term" value="F:Hsp70 protein binding"/>
    <property type="evidence" value="ECO:0007669"/>
    <property type="project" value="TreeGrafter"/>
</dbReference>
<organism evidence="7 8">
    <name type="scientific">Mandrillus leucophaeus</name>
    <name type="common">Drill</name>
    <name type="synonym">Papio leucophaeus</name>
    <dbReference type="NCBI Taxonomy" id="9568"/>
    <lineage>
        <taxon>Eukaryota</taxon>
        <taxon>Metazoa</taxon>
        <taxon>Chordata</taxon>
        <taxon>Craniata</taxon>
        <taxon>Vertebrata</taxon>
        <taxon>Euteleostomi</taxon>
        <taxon>Mammalia</taxon>
        <taxon>Eutheria</taxon>
        <taxon>Euarchontoglires</taxon>
        <taxon>Primates</taxon>
        <taxon>Haplorrhini</taxon>
        <taxon>Catarrhini</taxon>
        <taxon>Cercopithecidae</taxon>
        <taxon>Cercopithecinae</taxon>
        <taxon>Mandrillus</taxon>
    </lineage>
</organism>
<feature type="compositionally biased region" description="Basic and acidic residues" evidence="5">
    <location>
        <begin position="49"/>
        <end position="62"/>
    </location>
</feature>
<dbReference type="FunFam" id="6.10.250.3420:FF:000001">
    <property type="entry name" value="Hsc70-interacting protein-like protein"/>
    <property type="match status" value="1"/>
</dbReference>